<sequence>MKIVVSVLFLLFLRSADLSEVRKLYTDAAKSEANANAFANKLADVPDGDANKVLVAYKGCSLTLKSKFSGVLADKISFMKQGAKLIDAAAAAEPENIEIRMIRLSVQESVPRIVNYREHKKKDKALILKNYEEAGDLKEYIRKFIQQSKSFTAAEKKALN</sequence>
<gene>
    <name evidence="1" type="ORF">SAMN02927903_01789</name>
</gene>
<dbReference type="AlphaFoldDB" id="A0A1G5H8W5"/>
<organism evidence="1 2">
    <name type="scientific">Flavobacterium caeni</name>
    <dbReference type="NCBI Taxonomy" id="490189"/>
    <lineage>
        <taxon>Bacteria</taxon>
        <taxon>Pseudomonadati</taxon>
        <taxon>Bacteroidota</taxon>
        <taxon>Flavobacteriia</taxon>
        <taxon>Flavobacteriales</taxon>
        <taxon>Flavobacteriaceae</taxon>
        <taxon>Flavobacterium</taxon>
    </lineage>
</organism>
<dbReference type="Proteomes" id="UP000199354">
    <property type="component" value="Unassembled WGS sequence"/>
</dbReference>
<accession>A0A1G5H8W5</accession>
<proteinExistence type="predicted"/>
<dbReference type="EMBL" id="FMVF01000007">
    <property type="protein sequence ID" value="SCY59398.1"/>
    <property type="molecule type" value="Genomic_DNA"/>
</dbReference>
<name>A0A1G5H8W5_9FLAO</name>
<dbReference type="STRING" id="490189.SAMN02927903_01789"/>
<evidence type="ECO:0000313" key="1">
    <source>
        <dbReference type="EMBL" id="SCY59398.1"/>
    </source>
</evidence>
<protein>
    <submittedName>
        <fullName evidence="1">Uncharacterized protein</fullName>
    </submittedName>
</protein>
<evidence type="ECO:0000313" key="2">
    <source>
        <dbReference type="Proteomes" id="UP000199354"/>
    </source>
</evidence>
<dbReference type="RefSeq" id="WP_244503443.1">
    <property type="nucleotide sequence ID" value="NZ_FMVF01000007.1"/>
</dbReference>
<keyword evidence="2" id="KW-1185">Reference proteome</keyword>
<reference evidence="1 2" key="1">
    <citation type="submission" date="2016-10" db="EMBL/GenBank/DDBJ databases">
        <authorList>
            <person name="de Groot N.N."/>
        </authorList>
    </citation>
    <scope>NUCLEOTIDE SEQUENCE [LARGE SCALE GENOMIC DNA]</scope>
    <source>
        <strain evidence="1 2">CGMCC 1.7031</strain>
    </source>
</reference>